<name>A0A8S5LNU6_9CAUD</name>
<keyword evidence="1" id="KW-0472">Membrane</keyword>
<keyword evidence="1" id="KW-1133">Transmembrane helix</keyword>
<feature type="transmembrane region" description="Helical" evidence="1">
    <location>
        <begin position="16"/>
        <end position="36"/>
    </location>
</feature>
<organism evidence="2">
    <name type="scientific">Siphoviridae sp. ctsf32</name>
    <dbReference type="NCBI Taxonomy" id="2827594"/>
    <lineage>
        <taxon>Viruses</taxon>
        <taxon>Duplodnaviria</taxon>
        <taxon>Heunggongvirae</taxon>
        <taxon>Uroviricota</taxon>
        <taxon>Caudoviricetes</taxon>
    </lineage>
</organism>
<sequence length="40" mass="4460">MEHLVRLVIAAVKYNAISIVIILLAYLVFGIAFIICNRKG</sequence>
<keyword evidence="1" id="KW-0812">Transmembrane</keyword>
<dbReference type="EMBL" id="BK015882">
    <property type="protein sequence ID" value="DAD71523.1"/>
    <property type="molecule type" value="Genomic_DNA"/>
</dbReference>
<proteinExistence type="predicted"/>
<evidence type="ECO:0000256" key="1">
    <source>
        <dbReference type="SAM" id="Phobius"/>
    </source>
</evidence>
<reference evidence="2" key="1">
    <citation type="journal article" date="2021" name="Proc. Natl. Acad. Sci. U.S.A.">
        <title>A Catalog of Tens of Thousands of Viruses from Human Metagenomes Reveals Hidden Associations with Chronic Diseases.</title>
        <authorList>
            <person name="Tisza M.J."/>
            <person name="Buck C.B."/>
        </authorList>
    </citation>
    <scope>NUCLEOTIDE SEQUENCE</scope>
    <source>
        <strain evidence="2">Ctsf32</strain>
    </source>
</reference>
<evidence type="ECO:0000313" key="2">
    <source>
        <dbReference type="EMBL" id="DAD71523.1"/>
    </source>
</evidence>
<protein>
    <submittedName>
        <fullName evidence="2">Uncharacterized protein</fullName>
    </submittedName>
</protein>
<accession>A0A8S5LNU6</accession>